<dbReference type="SUPFAM" id="SSF54713">
    <property type="entry name" value="Elongation factor Ts (EF-Ts), dimerisation domain"/>
    <property type="match status" value="2"/>
</dbReference>
<dbReference type="InterPro" id="IPR014039">
    <property type="entry name" value="Transl_elong_EFTs/EF1B_dimer"/>
</dbReference>
<evidence type="ECO:0000256" key="6">
    <source>
        <dbReference type="HAMAP-Rule" id="MF_00050"/>
    </source>
</evidence>
<dbReference type="RefSeq" id="WP_068224659.1">
    <property type="nucleotide sequence ID" value="NZ_CP014623.1"/>
</dbReference>
<dbReference type="HAMAP" id="MF_00050">
    <property type="entry name" value="EF_Ts"/>
    <property type="match status" value="1"/>
</dbReference>
<dbReference type="Proteomes" id="UP000078582">
    <property type="component" value="Chromosome"/>
</dbReference>
<dbReference type="EMBL" id="CP014873">
    <property type="protein sequence ID" value="ANK62772.1"/>
    <property type="molecule type" value="Genomic_DNA"/>
</dbReference>
<keyword evidence="4 6" id="KW-0648">Protein biosynthesis</keyword>
<sequence>MATKITAAQVKELREKSGAGMMAAKKALVASDGDMNKAMEALREKGVKTAEKKSGRVAAEGLADVSIKGNVAAIVEVNSETDFVANNKDFQKLVQDIADAMAVNKPADQKAAEATKLADGTTVAAAVINATATIGEKISFRRFSVLEKTDNGHFGSYRHMGGRIAALTVVEGADDETAKDVAMHVAAINPQYVSREQVPADIMAKEKADLTEEAKTEGKPEKIVEKIVEGRLNKFLAEISLDDQEFVKDSDQTVAHYVDSKNGKVKHFVRYEVGEGIEKEEKDFAAEVQSEMNR</sequence>
<evidence type="ECO:0000256" key="8">
    <source>
        <dbReference type="RuleBase" id="RU000643"/>
    </source>
</evidence>
<evidence type="ECO:0000313" key="10">
    <source>
        <dbReference type="Proteomes" id="UP000078582"/>
    </source>
</evidence>
<dbReference type="InterPro" id="IPR009060">
    <property type="entry name" value="UBA-like_sf"/>
</dbReference>
<comment type="function">
    <text evidence="5 6 7">Associates with the EF-Tu.GDP complex and induces the exchange of GDP to GTP. It remains bound to the aminoacyl-tRNA.EF-Tu.GTP complex up to the GTP hydrolysis stage on the ribosome.</text>
</comment>
<dbReference type="PROSITE" id="PS01126">
    <property type="entry name" value="EF_TS_1"/>
    <property type="match status" value="1"/>
</dbReference>
<dbReference type="PROSITE" id="PS01127">
    <property type="entry name" value="EF_TS_2"/>
    <property type="match status" value="1"/>
</dbReference>
<dbReference type="GO" id="GO:0005737">
    <property type="term" value="C:cytoplasm"/>
    <property type="evidence" value="ECO:0007669"/>
    <property type="project" value="UniProtKB-SubCell"/>
</dbReference>
<comment type="similarity">
    <text evidence="1 6 7">Belongs to the EF-Ts family.</text>
</comment>
<dbReference type="SUPFAM" id="SSF46934">
    <property type="entry name" value="UBA-like"/>
    <property type="match status" value="1"/>
</dbReference>
<dbReference type="InterPro" id="IPR001816">
    <property type="entry name" value="Transl_elong_EFTs/EF1B"/>
</dbReference>
<dbReference type="InterPro" id="IPR036402">
    <property type="entry name" value="EF-Ts_dimer_sf"/>
</dbReference>
<protein>
    <recommendedName>
        <fullName evidence="2 6">Elongation factor Ts</fullName>
        <shortName evidence="6">EF-Ts</shortName>
    </recommendedName>
</protein>
<comment type="subcellular location">
    <subcellularLocation>
        <location evidence="6 8">Cytoplasm</location>
    </subcellularLocation>
</comment>
<dbReference type="Gene3D" id="1.10.286.20">
    <property type="match status" value="1"/>
</dbReference>
<evidence type="ECO:0000256" key="2">
    <source>
        <dbReference type="ARBA" id="ARBA00016956"/>
    </source>
</evidence>
<name>A0A192H3G1_9LACO</name>
<dbReference type="CDD" id="cd14275">
    <property type="entry name" value="UBA_EF-Ts"/>
    <property type="match status" value="1"/>
</dbReference>
<dbReference type="InterPro" id="IPR018101">
    <property type="entry name" value="Transl_elong_Ts_CS"/>
</dbReference>
<dbReference type="KEGG" id="lbt:AYR52_04970"/>
<evidence type="ECO:0000256" key="4">
    <source>
        <dbReference type="ARBA" id="ARBA00022917"/>
    </source>
</evidence>
<evidence type="ECO:0000256" key="1">
    <source>
        <dbReference type="ARBA" id="ARBA00005532"/>
    </source>
</evidence>
<dbReference type="NCBIfam" id="TIGR00116">
    <property type="entry name" value="tsf"/>
    <property type="match status" value="1"/>
</dbReference>
<accession>A0A192H3G1</accession>
<organism evidence="9 10">
    <name type="scientific">Loigolactobacillus backii</name>
    <dbReference type="NCBI Taxonomy" id="375175"/>
    <lineage>
        <taxon>Bacteria</taxon>
        <taxon>Bacillati</taxon>
        <taxon>Bacillota</taxon>
        <taxon>Bacilli</taxon>
        <taxon>Lactobacillales</taxon>
        <taxon>Lactobacillaceae</taxon>
        <taxon>Loigolactobacillus</taxon>
    </lineage>
</organism>
<dbReference type="PANTHER" id="PTHR11741:SF0">
    <property type="entry name" value="ELONGATION FACTOR TS, MITOCHONDRIAL"/>
    <property type="match status" value="1"/>
</dbReference>
<keyword evidence="3 6" id="KW-0251">Elongation factor</keyword>
<dbReference type="AlphaFoldDB" id="A0A192H3G1"/>
<dbReference type="STRING" id="375175.AYR53_08430"/>
<reference evidence="9 10" key="1">
    <citation type="submission" date="2016-03" db="EMBL/GenBank/DDBJ databases">
        <title>Pediococcus and Lactobacillus from brewery environment - whole genome sequencing and assembly.</title>
        <authorList>
            <person name="Behr J."/>
            <person name="Geissler A.J."/>
            <person name="Vogel R.F."/>
        </authorList>
    </citation>
    <scope>NUCLEOTIDE SEQUENCE [LARGE SCALE GENOMIC DNA]</scope>
    <source>
        <strain evidence="9 10">TMW 1.1989</strain>
    </source>
</reference>
<dbReference type="PANTHER" id="PTHR11741">
    <property type="entry name" value="ELONGATION FACTOR TS"/>
    <property type="match status" value="1"/>
</dbReference>
<dbReference type="FunFam" id="1.10.8.10:FF:000001">
    <property type="entry name" value="Elongation factor Ts"/>
    <property type="match status" value="1"/>
</dbReference>
<dbReference type="Gene3D" id="1.10.8.10">
    <property type="entry name" value="DNA helicase RuvA subunit, C-terminal domain"/>
    <property type="match status" value="1"/>
</dbReference>
<evidence type="ECO:0000256" key="3">
    <source>
        <dbReference type="ARBA" id="ARBA00022768"/>
    </source>
</evidence>
<evidence type="ECO:0000256" key="7">
    <source>
        <dbReference type="RuleBase" id="RU000642"/>
    </source>
</evidence>
<gene>
    <name evidence="6" type="primary">tsf</name>
    <name evidence="9" type="ORF">AYR53_08430</name>
</gene>
<dbReference type="OrthoDB" id="9808348at2"/>
<dbReference type="Pfam" id="PF00889">
    <property type="entry name" value="EF_TS"/>
    <property type="match status" value="1"/>
</dbReference>
<evidence type="ECO:0000313" key="9">
    <source>
        <dbReference type="EMBL" id="ANK62772.1"/>
    </source>
</evidence>
<dbReference type="Gene3D" id="3.30.479.20">
    <property type="entry name" value="Elongation factor Ts, dimerisation domain"/>
    <property type="match status" value="2"/>
</dbReference>
<evidence type="ECO:0000256" key="5">
    <source>
        <dbReference type="ARBA" id="ARBA00025453"/>
    </source>
</evidence>
<proteinExistence type="inferred from homology"/>
<dbReference type="FunFam" id="1.10.286.20:FF:000001">
    <property type="entry name" value="Elongation factor Ts"/>
    <property type="match status" value="1"/>
</dbReference>
<keyword evidence="6" id="KW-0963">Cytoplasm</keyword>
<dbReference type="GeneID" id="42982281"/>
<dbReference type="GO" id="GO:0003746">
    <property type="term" value="F:translation elongation factor activity"/>
    <property type="evidence" value="ECO:0007669"/>
    <property type="project" value="UniProtKB-UniRule"/>
</dbReference>
<feature type="region of interest" description="Involved in Mg(2+) ion dislocation from EF-Tu" evidence="6">
    <location>
        <begin position="81"/>
        <end position="84"/>
    </location>
</feature>
<keyword evidence="10" id="KW-1185">Reference proteome</keyword>